<evidence type="ECO:0000256" key="1">
    <source>
        <dbReference type="ARBA" id="ARBA00004127"/>
    </source>
</evidence>
<organism evidence="6 7">
    <name type="scientific">Thermoanaerobaculum aquaticum</name>
    <dbReference type="NCBI Taxonomy" id="1312852"/>
    <lineage>
        <taxon>Bacteria</taxon>
        <taxon>Pseudomonadati</taxon>
        <taxon>Acidobacteriota</taxon>
        <taxon>Thermoanaerobaculia</taxon>
        <taxon>Thermoanaerobaculales</taxon>
        <taxon>Thermoanaerobaculaceae</taxon>
        <taxon>Thermoanaerobaculum</taxon>
    </lineage>
</organism>
<protein>
    <recommendedName>
        <fullName evidence="8">Isoprenylcysteine carboxylmethyltransferase family protein</fullName>
    </recommendedName>
</protein>
<evidence type="ECO:0000313" key="6">
    <source>
        <dbReference type="EMBL" id="KDA53370.1"/>
    </source>
</evidence>
<evidence type="ECO:0000313" key="7">
    <source>
        <dbReference type="Proteomes" id="UP000027284"/>
    </source>
</evidence>
<keyword evidence="2 5" id="KW-0812">Transmembrane</keyword>
<comment type="caution">
    <text evidence="6">The sequence shown here is derived from an EMBL/GenBank/DDBJ whole genome shotgun (WGS) entry which is preliminary data.</text>
</comment>
<keyword evidence="3 5" id="KW-1133">Transmembrane helix</keyword>
<proteinExistence type="predicted"/>
<dbReference type="Gene3D" id="1.20.120.1630">
    <property type="match status" value="1"/>
</dbReference>
<feature type="transmembrane region" description="Helical" evidence="5">
    <location>
        <begin position="94"/>
        <end position="125"/>
    </location>
</feature>
<accession>A0A062XY11</accession>
<evidence type="ECO:0000256" key="4">
    <source>
        <dbReference type="ARBA" id="ARBA00023136"/>
    </source>
</evidence>
<evidence type="ECO:0000256" key="5">
    <source>
        <dbReference type="SAM" id="Phobius"/>
    </source>
</evidence>
<dbReference type="RefSeq" id="WP_053335163.1">
    <property type="nucleotide sequence ID" value="NZ_JMFG01000023.1"/>
</dbReference>
<gene>
    <name evidence="6" type="ORF">EG19_06365</name>
</gene>
<dbReference type="OrthoDB" id="5471300at2"/>
<dbReference type="EMBL" id="JMFG01000023">
    <property type="protein sequence ID" value="KDA53370.1"/>
    <property type="molecule type" value="Genomic_DNA"/>
</dbReference>
<reference evidence="6 7" key="1">
    <citation type="submission" date="2014-04" db="EMBL/GenBank/DDBJ databases">
        <title>The Genome Sequence of Thermoanaerobaculum aquaticum MP-01, The First Cultivated Group 23 Acidobacterium.</title>
        <authorList>
            <person name="Stamps B.W."/>
            <person name="Losey N.A."/>
            <person name="Lawson P.A."/>
            <person name="Stevenson B.S."/>
        </authorList>
    </citation>
    <scope>NUCLEOTIDE SEQUENCE [LARGE SCALE GENOMIC DNA]</scope>
    <source>
        <strain evidence="6 7">MP-01</strain>
    </source>
</reference>
<dbReference type="STRING" id="1312852.EG19_06365"/>
<comment type="subcellular location">
    <subcellularLocation>
        <location evidence="1">Endomembrane system</location>
        <topology evidence="1">Multi-pass membrane protein</topology>
    </subcellularLocation>
</comment>
<feature type="transmembrane region" description="Helical" evidence="5">
    <location>
        <begin position="41"/>
        <end position="63"/>
    </location>
</feature>
<dbReference type="GO" id="GO:0004671">
    <property type="term" value="F:protein C-terminal S-isoprenylcysteine carboxyl O-methyltransferase activity"/>
    <property type="evidence" value="ECO:0007669"/>
    <property type="project" value="TreeGrafter"/>
</dbReference>
<keyword evidence="7" id="KW-1185">Reference proteome</keyword>
<dbReference type="Pfam" id="PF04191">
    <property type="entry name" value="PEMT"/>
    <property type="match status" value="1"/>
</dbReference>
<dbReference type="AlphaFoldDB" id="A0A062XY11"/>
<keyword evidence="4 5" id="KW-0472">Membrane</keyword>
<name>A0A062XY11_9BACT</name>
<feature type="transmembrane region" description="Helical" evidence="5">
    <location>
        <begin position="12"/>
        <end position="29"/>
    </location>
</feature>
<dbReference type="PANTHER" id="PTHR12714:SF26">
    <property type="entry name" value="ISOPRENYLCYSTEINE CARBOXYLMETHYLTRANSFERASE FAMILY PROTEIN"/>
    <property type="match status" value="1"/>
</dbReference>
<dbReference type="InterPro" id="IPR007318">
    <property type="entry name" value="Phopholipid_MeTrfase"/>
</dbReference>
<dbReference type="Proteomes" id="UP000027284">
    <property type="component" value="Unassembled WGS sequence"/>
</dbReference>
<evidence type="ECO:0008006" key="8">
    <source>
        <dbReference type="Google" id="ProtNLM"/>
    </source>
</evidence>
<evidence type="ECO:0000256" key="3">
    <source>
        <dbReference type="ARBA" id="ARBA00022989"/>
    </source>
</evidence>
<sequence>MGGRHGNLASRGLAWALVQIPVLVVAAYLPVSTGRWPDEELLVSFPGAALVISGLGIVIVAALKLGRSLTPLPVPKPDATLQVGGLYRNVRHPIYAGAVMAVLGWSLWWCSWPGVLWTLVVFAFFDRKAAYEERWLLARFPDYQQYQRRTAKFFPFVY</sequence>
<dbReference type="PANTHER" id="PTHR12714">
    <property type="entry name" value="PROTEIN-S ISOPRENYLCYSTEINE O-METHYLTRANSFERASE"/>
    <property type="match status" value="1"/>
</dbReference>
<evidence type="ECO:0000256" key="2">
    <source>
        <dbReference type="ARBA" id="ARBA00022692"/>
    </source>
</evidence>
<dbReference type="GO" id="GO:0012505">
    <property type="term" value="C:endomembrane system"/>
    <property type="evidence" value="ECO:0007669"/>
    <property type="project" value="UniProtKB-SubCell"/>
</dbReference>